<dbReference type="Proteomes" id="UP000799444">
    <property type="component" value="Unassembled WGS sequence"/>
</dbReference>
<feature type="signal peptide" evidence="1">
    <location>
        <begin position="1"/>
        <end position="26"/>
    </location>
</feature>
<accession>A0A9P4QVT9</accession>
<protein>
    <submittedName>
        <fullName evidence="2">Uncharacterized protein</fullName>
    </submittedName>
</protein>
<reference evidence="2" key="1">
    <citation type="journal article" date="2020" name="Stud. Mycol.">
        <title>101 Dothideomycetes genomes: a test case for predicting lifestyles and emergence of pathogens.</title>
        <authorList>
            <person name="Haridas S."/>
            <person name="Albert R."/>
            <person name="Binder M."/>
            <person name="Bloem J."/>
            <person name="Labutti K."/>
            <person name="Salamov A."/>
            <person name="Andreopoulos B."/>
            <person name="Baker S."/>
            <person name="Barry K."/>
            <person name="Bills G."/>
            <person name="Bluhm B."/>
            <person name="Cannon C."/>
            <person name="Castanera R."/>
            <person name="Culley D."/>
            <person name="Daum C."/>
            <person name="Ezra D."/>
            <person name="Gonzalez J."/>
            <person name="Henrissat B."/>
            <person name="Kuo A."/>
            <person name="Liang C."/>
            <person name="Lipzen A."/>
            <person name="Lutzoni F."/>
            <person name="Magnuson J."/>
            <person name="Mondo S."/>
            <person name="Nolan M."/>
            <person name="Ohm R."/>
            <person name="Pangilinan J."/>
            <person name="Park H.-J."/>
            <person name="Ramirez L."/>
            <person name="Alfaro M."/>
            <person name="Sun H."/>
            <person name="Tritt A."/>
            <person name="Yoshinaga Y."/>
            <person name="Zwiers L.-H."/>
            <person name="Turgeon B."/>
            <person name="Goodwin S."/>
            <person name="Spatafora J."/>
            <person name="Crous P."/>
            <person name="Grigoriev I."/>
        </authorList>
    </citation>
    <scope>NUCLEOTIDE SEQUENCE</scope>
    <source>
        <strain evidence="2">CBS 125425</strain>
    </source>
</reference>
<dbReference type="EMBL" id="ML996159">
    <property type="protein sequence ID" value="KAF2733629.1"/>
    <property type="molecule type" value="Genomic_DNA"/>
</dbReference>
<name>A0A9P4QVT9_9PLEO</name>
<dbReference type="PROSITE" id="PS51257">
    <property type="entry name" value="PROKAR_LIPOPROTEIN"/>
    <property type="match status" value="1"/>
</dbReference>
<evidence type="ECO:0000313" key="3">
    <source>
        <dbReference type="Proteomes" id="UP000799444"/>
    </source>
</evidence>
<sequence length="103" mass="10895">MKFLVHTGKYLWFLTVLLGCTATALCYTPDGSLSNDLSCDPTANESICCEMGFSCTSSRFCLKEGHANSSGLAFDGVYIRGTCTDSSWASAECGGNCVKGIVP</sequence>
<proteinExistence type="predicted"/>
<organism evidence="2 3">
    <name type="scientific">Polyplosphaeria fusca</name>
    <dbReference type="NCBI Taxonomy" id="682080"/>
    <lineage>
        <taxon>Eukaryota</taxon>
        <taxon>Fungi</taxon>
        <taxon>Dikarya</taxon>
        <taxon>Ascomycota</taxon>
        <taxon>Pezizomycotina</taxon>
        <taxon>Dothideomycetes</taxon>
        <taxon>Pleosporomycetidae</taxon>
        <taxon>Pleosporales</taxon>
        <taxon>Tetraplosphaeriaceae</taxon>
        <taxon>Polyplosphaeria</taxon>
    </lineage>
</organism>
<gene>
    <name evidence="2" type="ORF">EJ04DRAFT_513126</name>
</gene>
<dbReference type="AlphaFoldDB" id="A0A9P4QVT9"/>
<keyword evidence="3" id="KW-1185">Reference proteome</keyword>
<evidence type="ECO:0000256" key="1">
    <source>
        <dbReference type="SAM" id="SignalP"/>
    </source>
</evidence>
<evidence type="ECO:0000313" key="2">
    <source>
        <dbReference type="EMBL" id="KAF2733629.1"/>
    </source>
</evidence>
<dbReference type="OrthoDB" id="5215637at2759"/>
<comment type="caution">
    <text evidence="2">The sequence shown here is derived from an EMBL/GenBank/DDBJ whole genome shotgun (WGS) entry which is preliminary data.</text>
</comment>
<feature type="chain" id="PRO_5040289275" evidence="1">
    <location>
        <begin position="27"/>
        <end position="103"/>
    </location>
</feature>
<keyword evidence="1" id="KW-0732">Signal</keyword>